<comment type="caution">
    <text evidence="2">The sequence shown here is derived from an EMBL/GenBank/DDBJ whole genome shotgun (WGS) entry which is preliminary data.</text>
</comment>
<feature type="region of interest" description="Disordered" evidence="1">
    <location>
        <begin position="582"/>
        <end position="620"/>
    </location>
</feature>
<gene>
    <name evidence="2" type="ORF">CYMTET_51617</name>
</gene>
<protein>
    <submittedName>
        <fullName evidence="2">Uncharacterized protein</fullName>
    </submittedName>
</protein>
<keyword evidence="3" id="KW-1185">Reference proteome</keyword>
<feature type="compositionally biased region" description="Polar residues" evidence="1">
    <location>
        <begin position="1"/>
        <end position="16"/>
    </location>
</feature>
<name>A0AAE0BLX3_9CHLO</name>
<feature type="compositionally biased region" description="Basic and acidic residues" evidence="1">
    <location>
        <begin position="18"/>
        <end position="35"/>
    </location>
</feature>
<organism evidence="2 3">
    <name type="scientific">Cymbomonas tetramitiformis</name>
    <dbReference type="NCBI Taxonomy" id="36881"/>
    <lineage>
        <taxon>Eukaryota</taxon>
        <taxon>Viridiplantae</taxon>
        <taxon>Chlorophyta</taxon>
        <taxon>Pyramimonadophyceae</taxon>
        <taxon>Pyramimonadales</taxon>
        <taxon>Pyramimonadaceae</taxon>
        <taxon>Cymbomonas</taxon>
    </lineage>
</organism>
<feature type="compositionally biased region" description="Polar residues" evidence="1">
    <location>
        <begin position="611"/>
        <end position="620"/>
    </location>
</feature>
<accession>A0AAE0BLX3</accession>
<evidence type="ECO:0000313" key="2">
    <source>
        <dbReference type="EMBL" id="KAK3238365.1"/>
    </source>
</evidence>
<dbReference type="AlphaFoldDB" id="A0AAE0BLX3"/>
<dbReference type="EMBL" id="LGRX02034240">
    <property type="protein sequence ID" value="KAK3238365.1"/>
    <property type="molecule type" value="Genomic_DNA"/>
</dbReference>
<feature type="compositionally biased region" description="Polar residues" evidence="1">
    <location>
        <begin position="360"/>
        <end position="388"/>
    </location>
</feature>
<feature type="region of interest" description="Disordered" evidence="1">
    <location>
        <begin position="1"/>
        <end position="36"/>
    </location>
</feature>
<reference evidence="2 3" key="1">
    <citation type="journal article" date="2015" name="Genome Biol. Evol.">
        <title>Comparative Genomics of a Bacterivorous Green Alga Reveals Evolutionary Causalities and Consequences of Phago-Mixotrophic Mode of Nutrition.</title>
        <authorList>
            <person name="Burns J.A."/>
            <person name="Paasch A."/>
            <person name="Narechania A."/>
            <person name="Kim E."/>
        </authorList>
    </citation>
    <scope>NUCLEOTIDE SEQUENCE [LARGE SCALE GENOMIC DNA]</scope>
    <source>
        <strain evidence="2 3">PLY_AMNH</strain>
    </source>
</reference>
<feature type="region of interest" description="Disordered" evidence="1">
    <location>
        <begin position="344"/>
        <end position="414"/>
    </location>
</feature>
<evidence type="ECO:0000256" key="1">
    <source>
        <dbReference type="SAM" id="MobiDB-lite"/>
    </source>
</evidence>
<feature type="region of interest" description="Disordered" evidence="1">
    <location>
        <begin position="110"/>
        <end position="147"/>
    </location>
</feature>
<feature type="region of interest" description="Disordered" evidence="1">
    <location>
        <begin position="303"/>
        <end position="327"/>
    </location>
</feature>
<dbReference type="Proteomes" id="UP001190700">
    <property type="component" value="Unassembled WGS sequence"/>
</dbReference>
<proteinExistence type="predicted"/>
<feature type="compositionally biased region" description="Basic and acidic residues" evidence="1">
    <location>
        <begin position="114"/>
        <end position="126"/>
    </location>
</feature>
<evidence type="ECO:0000313" key="3">
    <source>
        <dbReference type="Proteomes" id="UP001190700"/>
    </source>
</evidence>
<sequence length="620" mass="68115">MSRASRSQTIRSSSQECPHLEGRRRGRSHSREKCAAKHKNVRVLRSCEPVTSPFQTLSVVPRSEDGKQAGAESRQCAWDDLLISRMPTSVARELTNILHLQKPANKANIIQDDAPQREKAATEPRHATASRAESTPNESQRVRSSLESHWRKKAVRDLAREGPFRLYASLVLSLLHALGMDLKRTTRSPDALGEEQSGVEASVTLRGVRTVASEEQPQGVSASPEGLEGIFRTEARNGAATFVLALFLVARQQNLKVNFMQVMQKSAANLQRTVRWLPSPPLPPRVKRPHELLRSLVQRKPLPAEDLPVEKPRAPAAHSVGGGVHHRPMEHTEKQLEFLQRQAALRKQAAQDDVQGLSHGPSSASARTMDDPSSTYAQPRRNATSPSPASAKRTASENPQSREDRKQVTVSIPGLRPDGYMHAADFSHGAKLMVLREGQVFVRCSPDMASFKLNEGDILVEATPDLLKAPNATIISTASRTMSSILSQNTEEAQWALAQDLTALGALYGAPASRKQMNGFGNTGKLKSMFKVKTFLSSMMTKMPNAKNQEAYQILAANVPQEHNEDPVVECTNDADTTCEQQRWHPYSEQANGAKRAQPTECRGNLANAPGGQSSTPVER</sequence>